<dbReference type="Proteomes" id="UP000244906">
    <property type="component" value="Unassembled WGS sequence"/>
</dbReference>
<dbReference type="InterPro" id="IPR050300">
    <property type="entry name" value="GDXG_lipolytic_enzyme"/>
</dbReference>
<comment type="caution">
    <text evidence="3">The sequence shown here is derived from an EMBL/GenBank/DDBJ whole genome shotgun (WGS) entry which is preliminary data.</text>
</comment>
<dbReference type="InterPro" id="IPR029058">
    <property type="entry name" value="AB_hydrolase_fold"/>
</dbReference>
<keyword evidence="1" id="KW-0378">Hydrolase</keyword>
<keyword evidence="4" id="KW-1185">Reference proteome</keyword>
<dbReference type="AlphaFoldDB" id="A0A2V1H1N8"/>
<evidence type="ECO:0000259" key="2">
    <source>
        <dbReference type="Pfam" id="PF20434"/>
    </source>
</evidence>
<dbReference type="PANTHER" id="PTHR48081">
    <property type="entry name" value="AB HYDROLASE SUPERFAMILY PROTEIN C4A8.06C"/>
    <property type="match status" value="1"/>
</dbReference>
<evidence type="ECO:0000313" key="4">
    <source>
        <dbReference type="Proteomes" id="UP000244906"/>
    </source>
</evidence>
<accession>A0A2V1H1N8</accession>
<organism evidence="3 4">
    <name type="scientific">Pelagibaculum spongiae</name>
    <dbReference type="NCBI Taxonomy" id="2080658"/>
    <lineage>
        <taxon>Bacteria</taxon>
        <taxon>Pseudomonadati</taxon>
        <taxon>Pseudomonadota</taxon>
        <taxon>Gammaproteobacteria</taxon>
        <taxon>Oceanospirillales</taxon>
        <taxon>Pelagibaculum</taxon>
    </lineage>
</organism>
<dbReference type="SUPFAM" id="SSF53474">
    <property type="entry name" value="alpha/beta-Hydrolases"/>
    <property type="match status" value="1"/>
</dbReference>
<protein>
    <recommendedName>
        <fullName evidence="2">BD-FAE-like domain-containing protein</fullName>
    </recommendedName>
</protein>
<evidence type="ECO:0000313" key="3">
    <source>
        <dbReference type="EMBL" id="PVZ72453.1"/>
    </source>
</evidence>
<dbReference type="GO" id="GO:0016787">
    <property type="term" value="F:hydrolase activity"/>
    <property type="evidence" value="ECO:0007669"/>
    <property type="project" value="UniProtKB-KW"/>
</dbReference>
<dbReference type="InterPro" id="IPR049492">
    <property type="entry name" value="BD-FAE-like_dom"/>
</dbReference>
<dbReference type="PANTHER" id="PTHR48081:SF13">
    <property type="entry name" value="ALPHA_BETA HYDROLASE"/>
    <property type="match status" value="1"/>
</dbReference>
<dbReference type="Gene3D" id="3.40.50.1820">
    <property type="entry name" value="alpha/beta hydrolase"/>
    <property type="match status" value="1"/>
</dbReference>
<evidence type="ECO:0000256" key="1">
    <source>
        <dbReference type="ARBA" id="ARBA00022801"/>
    </source>
</evidence>
<reference evidence="3 4" key="1">
    <citation type="submission" date="2018-04" db="EMBL/GenBank/DDBJ databases">
        <title>Thalassorhabdus spongiae gen. nov., sp. nov., isolated from a marine sponge in South-West Iceland.</title>
        <authorList>
            <person name="Knobloch S."/>
            <person name="Daussin A."/>
            <person name="Johannsson R."/>
            <person name="Marteinsson V.T."/>
        </authorList>
    </citation>
    <scope>NUCLEOTIDE SEQUENCE [LARGE SCALE GENOMIC DNA]</scope>
    <source>
        <strain evidence="3 4">Hp12</strain>
    </source>
</reference>
<proteinExistence type="predicted"/>
<sequence>MLLFAFITSCSAGWRSFTGETKAYNSCIASYPLSINLPLWQLTEKNCSPASIDPLQLPQTAALFSDTQCQQPITLNPLDISQWCKTLVTRNASFDSLPFNDWRLSPATLADSSVLPLAKRHPLMVRKVYREIKSSKGSCQLTLDIYHPNPFPGQQQTELKKDSILTPMLAIHGGSWRYRKKGLVMLQSQIAQMTANGFVVFTPRYRLVGKAPAIGLKRFDGLKRFEDIAACDGVTAQQQLSDIEAAYQWVKTNASNYSTEGSLVVWGASAGGHLAARLSLAHPKEIKKAVLLYAPIDFQRFAVQEKAARLDGSSKASAKVASKALERYLQQSKPLSQLSVQSDLIQQNSLAHLINLRVIAQQTTPAFFAILGTNDRLVPVDQALSLCAAQLGQLTPIGINSNGVPGMLAAEQQLNHLQACGRGAVYLIQGAGHVMDICLPALNCNRSARQQQHVALALQQAMRWLKASN</sequence>
<dbReference type="Pfam" id="PF20434">
    <property type="entry name" value="BD-FAE"/>
    <property type="match status" value="1"/>
</dbReference>
<gene>
    <name evidence="3" type="ORF">DC094_05465</name>
</gene>
<name>A0A2V1H1N8_9GAMM</name>
<dbReference type="EMBL" id="QDDL01000001">
    <property type="protein sequence ID" value="PVZ72453.1"/>
    <property type="molecule type" value="Genomic_DNA"/>
</dbReference>
<feature type="domain" description="BD-FAE-like" evidence="2">
    <location>
        <begin position="236"/>
        <end position="386"/>
    </location>
</feature>